<dbReference type="GO" id="GO:0005507">
    <property type="term" value="F:copper ion binding"/>
    <property type="evidence" value="ECO:0007669"/>
    <property type="project" value="TreeGrafter"/>
</dbReference>
<dbReference type="InterPro" id="IPR003730">
    <property type="entry name" value="Cu_polyphenol_OxRdtase"/>
</dbReference>
<evidence type="ECO:0000256" key="7">
    <source>
        <dbReference type="ARBA" id="ARBA00047989"/>
    </source>
</evidence>
<comment type="catalytic activity">
    <reaction evidence="1">
        <text>inosine + phosphate = alpha-D-ribose 1-phosphate + hypoxanthine</text>
        <dbReference type="Rhea" id="RHEA:27646"/>
        <dbReference type="ChEBI" id="CHEBI:17368"/>
        <dbReference type="ChEBI" id="CHEBI:17596"/>
        <dbReference type="ChEBI" id="CHEBI:43474"/>
        <dbReference type="ChEBI" id="CHEBI:57720"/>
        <dbReference type="EC" id="2.4.2.1"/>
    </reaction>
    <physiologicalReaction direction="left-to-right" evidence="1">
        <dbReference type="Rhea" id="RHEA:27647"/>
    </physiologicalReaction>
</comment>
<evidence type="ECO:0000313" key="11">
    <source>
        <dbReference type="EMBL" id="KPC50254.1"/>
    </source>
</evidence>
<evidence type="ECO:0000256" key="9">
    <source>
        <dbReference type="ARBA" id="ARBA00049893"/>
    </source>
</evidence>
<comment type="similarity">
    <text evidence="2 10">Belongs to the purine nucleoside phosphorylase YfiH/LACC1 family.</text>
</comment>
<keyword evidence="4" id="KW-0479">Metal-binding</keyword>
<evidence type="ECO:0000256" key="5">
    <source>
        <dbReference type="ARBA" id="ARBA00022801"/>
    </source>
</evidence>
<protein>
    <recommendedName>
        <fullName evidence="10">Purine nucleoside phosphorylase</fullName>
    </recommendedName>
</protein>
<evidence type="ECO:0000256" key="2">
    <source>
        <dbReference type="ARBA" id="ARBA00007353"/>
    </source>
</evidence>
<dbReference type="GO" id="GO:0017061">
    <property type="term" value="F:S-methyl-5-thioadenosine phosphorylase activity"/>
    <property type="evidence" value="ECO:0007669"/>
    <property type="project" value="UniProtKB-EC"/>
</dbReference>
<dbReference type="SUPFAM" id="SSF64438">
    <property type="entry name" value="CNF1/YfiH-like putative cysteine hydrolases"/>
    <property type="match status" value="1"/>
</dbReference>
<comment type="catalytic activity">
    <reaction evidence="7">
        <text>adenosine + H2O + H(+) = inosine + NH4(+)</text>
        <dbReference type="Rhea" id="RHEA:24408"/>
        <dbReference type="ChEBI" id="CHEBI:15377"/>
        <dbReference type="ChEBI" id="CHEBI:15378"/>
        <dbReference type="ChEBI" id="CHEBI:16335"/>
        <dbReference type="ChEBI" id="CHEBI:17596"/>
        <dbReference type="ChEBI" id="CHEBI:28938"/>
        <dbReference type="EC" id="3.5.4.4"/>
    </reaction>
    <physiologicalReaction direction="left-to-right" evidence="7">
        <dbReference type="Rhea" id="RHEA:24409"/>
    </physiologicalReaction>
</comment>
<evidence type="ECO:0000256" key="8">
    <source>
        <dbReference type="ARBA" id="ARBA00048968"/>
    </source>
</evidence>
<evidence type="ECO:0000256" key="10">
    <source>
        <dbReference type="RuleBase" id="RU361274"/>
    </source>
</evidence>
<keyword evidence="12" id="KW-1185">Reference proteome</keyword>
<dbReference type="PANTHER" id="PTHR30616:SF2">
    <property type="entry name" value="PURINE NUCLEOSIDE PHOSPHORYLASE LACC1"/>
    <property type="match status" value="1"/>
</dbReference>
<evidence type="ECO:0000256" key="3">
    <source>
        <dbReference type="ARBA" id="ARBA00022679"/>
    </source>
</evidence>
<dbReference type="AlphaFoldDB" id="A0A0N0XI45"/>
<dbReference type="PANTHER" id="PTHR30616">
    <property type="entry name" value="UNCHARACTERIZED PROTEIN YFIH"/>
    <property type="match status" value="1"/>
</dbReference>
<dbReference type="InterPro" id="IPR038371">
    <property type="entry name" value="Cu_polyphenol_OxRdtase_sf"/>
</dbReference>
<dbReference type="Proteomes" id="UP000037939">
    <property type="component" value="Unassembled WGS sequence"/>
</dbReference>
<comment type="caution">
    <text evidence="11">The sequence shown here is derived from an EMBL/GenBank/DDBJ whole genome shotgun (WGS) entry which is preliminary data.</text>
</comment>
<name>A0A0N0XI45_9NEIS</name>
<keyword evidence="5" id="KW-0378">Hydrolase</keyword>
<evidence type="ECO:0000256" key="4">
    <source>
        <dbReference type="ARBA" id="ARBA00022723"/>
    </source>
</evidence>
<evidence type="ECO:0000256" key="6">
    <source>
        <dbReference type="ARBA" id="ARBA00022833"/>
    </source>
</evidence>
<dbReference type="NCBIfam" id="TIGR00726">
    <property type="entry name" value="peptidoglycan editing factor PgeF"/>
    <property type="match status" value="1"/>
</dbReference>
<evidence type="ECO:0000256" key="1">
    <source>
        <dbReference type="ARBA" id="ARBA00000553"/>
    </source>
</evidence>
<dbReference type="PATRIC" id="fig|857265.3.peg.3647"/>
<comment type="catalytic activity">
    <reaction evidence="8">
        <text>adenosine + phosphate = alpha-D-ribose 1-phosphate + adenine</text>
        <dbReference type="Rhea" id="RHEA:27642"/>
        <dbReference type="ChEBI" id="CHEBI:16335"/>
        <dbReference type="ChEBI" id="CHEBI:16708"/>
        <dbReference type="ChEBI" id="CHEBI:43474"/>
        <dbReference type="ChEBI" id="CHEBI:57720"/>
        <dbReference type="EC" id="2.4.2.1"/>
    </reaction>
    <physiologicalReaction direction="left-to-right" evidence="8">
        <dbReference type="Rhea" id="RHEA:27643"/>
    </physiologicalReaction>
</comment>
<dbReference type="GO" id="GO:0016787">
    <property type="term" value="F:hydrolase activity"/>
    <property type="evidence" value="ECO:0007669"/>
    <property type="project" value="UniProtKB-KW"/>
</dbReference>
<dbReference type="Pfam" id="PF02578">
    <property type="entry name" value="Cu-oxidase_4"/>
    <property type="match status" value="1"/>
</dbReference>
<accession>A0A0N0XI45</accession>
<dbReference type="EMBL" id="LAQT01000030">
    <property type="protein sequence ID" value="KPC50254.1"/>
    <property type="molecule type" value="Genomic_DNA"/>
</dbReference>
<dbReference type="CDD" id="cd16833">
    <property type="entry name" value="YfiH"/>
    <property type="match status" value="1"/>
</dbReference>
<gene>
    <name evidence="11" type="primary">yfiH</name>
    <name evidence="11" type="ORF">WG78_17820</name>
</gene>
<keyword evidence="3" id="KW-0808">Transferase</keyword>
<sequence>MSASDGMDINTLAGPLPASAPAKADLITPDWPAPAHVRALMTTRAGGISVAPFASLNLGDHVGDDPAAVAHNRALVRSWLPAEPKWLTQVHGTVVAETGGCAADASISRVPGEVSVIMTADCLPALFCDRAGTVVAAAHAGWRGLCDGVLEATLASMGVAPDQILVWLGAAIGPQQFEVGDEVRAAFVERNAQATTAFVPGAQPGKWLADIYQLARLRLAAVGVTAVYGGDLCTVSDAARFFSYRRDKQTGRMAALIWLD</sequence>
<reference evidence="11 12" key="1">
    <citation type="submission" date="2015-07" db="EMBL/GenBank/DDBJ databases">
        <title>Draft genome sequence of the Amantichitinum ursilacus IGB-41, a new chitin-degrading bacterium.</title>
        <authorList>
            <person name="Kirstahler P."/>
            <person name="Guenther M."/>
            <person name="Grumaz C."/>
            <person name="Rupp S."/>
            <person name="Zibek S."/>
            <person name="Sohn K."/>
        </authorList>
    </citation>
    <scope>NUCLEOTIDE SEQUENCE [LARGE SCALE GENOMIC DNA]</scope>
    <source>
        <strain evidence="11 12">IGB-41</strain>
    </source>
</reference>
<dbReference type="Gene3D" id="3.60.140.10">
    <property type="entry name" value="CNF1/YfiH-like putative cysteine hydrolases"/>
    <property type="match status" value="1"/>
</dbReference>
<proteinExistence type="inferred from homology"/>
<dbReference type="STRING" id="857265.WG78_17820"/>
<evidence type="ECO:0000313" key="12">
    <source>
        <dbReference type="Proteomes" id="UP000037939"/>
    </source>
</evidence>
<comment type="catalytic activity">
    <reaction evidence="9">
        <text>S-methyl-5'-thioadenosine + phosphate = 5-(methylsulfanyl)-alpha-D-ribose 1-phosphate + adenine</text>
        <dbReference type="Rhea" id="RHEA:11852"/>
        <dbReference type="ChEBI" id="CHEBI:16708"/>
        <dbReference type="ChEBI" id="CHEBI:17509"/>
        <dbReference type="ChEBI" id="CHEBI:43474"/>
        <dbReference type="ChEBI" id="CHEBI:58533"/>
        <dbReference type="EC" id="2.4.2.28"/>
    </reaction>
    <physiologicalReaction direction="left-to-right" evidence="9">
        <dbReference type="Rhea" id="RHEA:11853"/>
    </physiologicalReaction>
</comment>
<keyword evidence="6" id="KW-0862">Zinc</keyword>
<organism evidence="11 12">
    <name type="scientific">Amantichitinum ursilacus</name>
    <dbReference type="NCBI Taxonomy" id="857265"/>
    <lineage>
        <taxon>Bacteria</taxon>
        <taxon>Pseudomonadati</taxon>
        <taxon>Pseudomonadota</taxon>
        <taxon>Betaproteobacteria</taxon>
        <taxon>Neisseriales</taxon>
        <taxon>Chitinibacteraceae</taxon>
        <taxon>Amantichitinum</taxon>
    </lineage>
</organism>
<dbReference type="InterPro" id="IPR011324">
    <property type="entry name" value="Cytotoxic_necrot_fac-like_cat"/>
</dbReference>